<evidence type="ECO:0000313" key="9">
    <source>
        <dbReference type="Proteomes" id="UP000051131"/>
    </source>
</evidence>
<dbReference type="Pfam" id="PF01782">
    <property type="entry name" value="RimM"/>
    <property type="match status" value="1"/>
</dbReference>
<gene>
    <name evidence="5" type="primary">rimM</name>
    <name evidence="8" type="ORF">FC80_GL000701</name>
</gene>
<dbReference type="Gene3D" id="2.40.30.60">
    <property type="entry name" value="RimM"/>
    <property type="match status" value="1"/>
</dbReference>
<dbReference type="NCBIfam" id="TIGR02273">
    <property type="entry name" value="16S_RimM"/>
    <property type="match status" value="1"/>
</dbReference>
<feature type="domain" description="Ribosome maturation factor RimM PRC barrel" evidence="7">
    <location>
        <begin position="100"/>
        <end position="167"/>
    </location>
</feature>
<dbReference type="SUPFAM" id="SSF50447">
    <property type="entry name" value="Translation proteins"/>
    <property type="match status" value="1"/>
</dbReference>
<keyword evidence="1 5" id="KW-0963">Cytoplasm</keyword>
<dbReference type="InterPro" id="IPR056792">
    <property type="entry name" value="PRC_RimM"/>
</dbReference>
<feature type="domain" description="RimM N-terminal" evidence="6">
    <location>
        <begin position="6"/>
        <end position="87"/>
    </location>
</feature>
<dbReference type="EMBL" id="AYZE01000014">
    <property type="protein sequence ID" value="KRM90711.1"/>
    <property type="molecule type" value="Genomic_DNA"/>
</dbReference>
<evidence type="ECO:0000256" key="1">
    <source>
        <dbReference type="ARBA" id="ARBA00022490"/>
    </source>
</evidence>
<dbReference type="InterPro" id="IPR009000">
    <property type="entry name" value="Transl_B-barrel_sf"/>
</dbReference>
<comment type="similarity">
    <text evidence="5">Belongs to the RimM family.</text>
</comment>
<reference evidence="8 9" key="1">
    <citation type="journal article" date="2015" name="Genome Announc.">
        <title>Expanding the biotechnology potential of lactobacilli through comparative genomics of 213 strains and associated genera.</title>
        <authorList>
            <person name="Sun Z."/>
            <person name="Harris H.M."/>
            <person name="McCann A."/>
            <person name="Guo C."/>
            <person name="Argimon S."/>
            <person name="Zhang W."/>
            <person name="Yang X."/>
            <person name="Jeffery I.B."/>
            <person name="Cooney J.C."/>
            <person name="Kagawa T.F."/>
            <person name="Liu W."/>
            <person name="Song Y."/>
            <person name="Salvetti E."/>
            <person name="Wrobel A."/>
            <person name="Rasinkangas P."/>
            <person name="Parkhill J."/>
            <person name="Rea M.C."/>
            <person name="O'Sullivan O."/>
            <person name="Ritari J."/>
            <person name="Douillard F.P."/>
            <person name="Paul Ross R."/>
            <person name="Yang R."/>
            <person name="Briner A.E."/>
            <person name="Felis G.E."/>
            <person name="de Vos W.M."/>
            <person name="Barrangou R."/>
            <person name="Klaenhammer T.R."/>
            <person name="Caufield P.W."/>
            <person name="Cui Y."/>
            <person name="Zhang H."/>
            <person name="O'Toole P.W."/>
        </authorList>
    </citation>
    <scope>NUCLEOTIDE SEQUENCE [LARGE SCALE GENOMIC DNA]</scope>
    <source>
        <strain evidence="8 9">DSM 21116</strain>
    </source>
</reference>
<evidence type="ECO:0000313" key="8">
    <source>
        <dbReference type="EMBL" id="KRM90711.1"/>
    </source>
</evidence>
<organism evidence="8 9">
    <name type="scientific">Liquorilactobacillus cacaonum DSM 21116</name>
    <dbReference type="NCBI Taxonomy" id="1423729"/>
    <lineage>
        <taxon>Bacteria</taxon>
        <taxon>Bacillati</taxon>
        <taxon>Bacillota</taxon>
        <taxon>Bacilli</taxon>
        <taxon>Lactobacillales</taxon>
        <taxon>Lactobacillaceae</taxon>
        <taxon>Liquorilactobacillus</taxon>
    </lineage>
</organism>
<protein>
    <recommendedName>
        <fullName evidence="5">Ribosome maturation factor RimM</fullName>
    </recommendedName>
</protein>
<dbReference type="OrthoDB" id="9810331at2"/>
<evidence type="ECO:0000259" key="6">
    <source>
        <dbReference type="Pfam" id="PF01782"/>
    </source>
</evidence>
<dbReference type="HAMAP" id="MF_00014">
    <property type="entry name" value="Ribosome_mat_RimM"/>
    <property type="match status" value="1"/>
</dbReference>
<comment type="domain">
    <text evidence="5">The PRC barrel domain binds ribosomal protein uS19.</text>
</comment>
<evidence type="ECO:0000256" key="4">
    <source>
        <dbReference type="ARBA" id="ARBA00023186"/>
    </source>
</evidence>
<dbReference type="InterPro" id="IPR002676">
    <property type="entry name" value="RimM_N"/>
</dbReference>
<dbReference type="InterPro" id="IPR036976">
    <property type="entry name" value="RimM_N_sf"/>
</dbReference>
<dbReference type="GO" id="GO:0006364">
    <property type="term" value="P:rRNA processing"/>
    <property type="evidence" value="ECO:0007669"/>
    <property type="project" value="UniProtKB-UniRule"/>
</dbReference>
<accession>A0A0R2CGW0</accession>
<keyword evidence="9" id="KW-1185">Reference proteome</keyword>
<name>A0A0R2CGW0_9LACO</name>
<dbReference type="GO" id="GO:0005840">
    <property type="term" value="C:ribosome"/>
    <property type="evidence" value="ECO:0007669"/>
    <property type="project" value="InterPro"/>
</dbReference>
<keyword evidence="4 5" id="KW-0143">Chaperone</keyword>
<dbReference type="InterPro" id="IPR011961">
    <property type="entry name" value="RimM"/>
</dbReference>
<dbReference type="RefSeq" id="WP_057829344.1">
    <property type="nucleotide sequence ID" value="NZ_AYZE01000014.1"/>
</dbReference>
<dbReference type="AlphaFoldDB" id="A0A0R2CGW0"/>
<proteinExistence type="inferred from homology"/>
<keyword evidence="3 5" id="KW-0698">rRNA processing</keyword>
<comment type="subcellular location">
    <subcellularLocation>
        <location evidence="5">Cytoplasm</location>
    </subcellularLocation>
</comment>
<dbReference type="SUPFAM" id="SSF50346">
    <property type="entry name" value="PRC-barrel domain"/>
    <property type="match status" value="1"/>
</dbReference>
<dbReference type="Proteomes" id="UP000051131">
    <property type="component" value="Unassembled WGS sequence"/>
</dbReference>
<dbReference type="PANTHER" id="PTHR33692:SF1">
    <property type="entry name" value="RIBOSOME MATURATION FACTOR RIMM"/>
    <property type="match status" value="1"/>
</dbReference>
<comment type="subunit">
    <text evidence="5">Binds ribosomal protein uS19.</text>
</comment>
<dbReference type="GO" id="GO:0005737">
    <property type="term" value="C:cytoplasm"/>
    <property type="evidence" value="ECO:0007669"/>
    <property type="project" value="UniProtKB-SubCell"/>
</dbReference>
<sequence length="169" mass="19540">MDFYEVGQIINTHGIRGEVKVKTITDFAQERFQKGKIVYLLMPNEYLELKISDVRTIKQFYLLTFEGYNDINLVERYKGMKLGINEKQQQKLGENNFYYHQIIGLKVVDENQNELGQVIEILSPGANDVWVVRRIGKKDLLLPAIHDVVKKVDIENGKVLVELLDGLDD</sequence>
<dbReference type="STRING" id="1423729.FC80_GL000701"/>
<dbReference type="GO" id="GO:0043022">
    <property type="term" value="F:ribosome binding"/>
    <property type="evidence" value="ECO:0007669"/>
    <property type="project" value="InterPro"/>
</dbReference>
<keyword evidence="2 5" id="KW-0690">Ribosome biogenesis</keyword>
<dbReference type="Gene3D" id="2.30.30.240">
    <property type="entry name" value="PRC-barrel domain"/>
    <property type="match status" value="1"/>
</dbReference>
<evidence type="ECO:0000256" key="5">
    <source>
        <dbReference type="HAMAP-Rule" id="MF_00014"/>
    </source>
</evidence>
<evidence type="ECO:0000259" key="7">
    <source>
        <dbReference type="Pfam" id="PF24986"/>
    </source>
</evidence>
<comment type="caution">
    <text evidence="8">The sequence shown here is derived from an EMBL/GenBank/DDBJ whole genome shotgun (WGS) entry which is preliminary data.</text>
</comment>
<dbReference type="InterPro" id="IPR011033">
    <property type="entry name" value="PRC_barrel-like_sf"/>
</dbReference>
<comment type="function">
    <text evidence="5">An accessory protein needed during the final step in the assembly of 30S ribosomal subunit, possibly for assembly of the head region. Essential for efficient processing of 16S rRNA. May be needed both before and after RbfA during the maturation of 16S rRNA. It has affinity for free ribosomal 30S subunits but not for 70S ribosomes.</text>
</comment>
<dbReference type="PATRIC" id="fig|1423729.3.peg.709"/>
<dbReference type="PANTHER" id="PTHR33692">
    <property type="entry name" value="RIBOSOME MATURATION FACTOR RIMM"/>
    <property type="match status" value="1"/>
</dbReference>
<dbReference type="GO" id="GO:0042274">
    <property type="term" value="P:ribosomal small subunit biogenesis"/>
    <property type="evidence" value="ECO:0007669"/>
    <property type="project" value="UniProtKB-UniRule"/>
</dbReference>
<evidence type="ECO:0000256" key="2">
    <source>
        <dbReference type="ARBA" id="ARBA00022517"/>
    </source>
</evidence>
<dbReference type="Pfam" id="PF24986">
    <property type="entry name" value="PRC_RimM"/>
    <property type="match status" value="1"/>
</dbReference>
<evidence type="ECO:0000256" key="3">
    <source>
        <dbReference type="ARBA" id="ARBA00022552"/>
    </source>
</evidence>